<dbReference type="OrthoDB" id="2722301at2759"/>
<dbReference type="GO" id="GO:0004674">
    <property type="term" value="F:protein serine/threonine kinase activity"/>
    <property type="evidence" value="ECO:0007669"/>
    <property type="project" value="TreeGrafter"/>
</dbReference>
<reference evidence="2" key="1">
    <citation type="submission" date="2020-11" db="EMBL/GenBank/DDBJ databases">
        <authorList>
            <consortium name="DOE Joint Genome Institute"/>
            <person name="Ahrendt S."/>
            <person name="Riley R."/>
            <person name="Andreopoulos W."/>
            <person name="LaButti K."/>
            <person name="Pangilinan J."/>
            <person name="Ruiz-duenas F.J."/>
            <person name="Barrasa J.M."/>
            <person name="Sanchez-Garcia M."/>
            <person name="Camarero S."/>
            <person name="Miyauchi S."/>
            <person name="Serrano A."/>
            <person name="Linde D."/>
            <person name="Babiker R."/>
            <person name="Drula E."/>
            <person name="Ayuso-Fernandez I."/>
            <person name="Pacheco R."/>
            <person name="Padilla G."/>
            <person name="Ferreira P."/>
            <person name="Barriuso J."/>
            <person name="Kellner H."/>
            <person name="Castanera R."/>
            <person name="Alfaro M."/>
            <person name="Ramirez L."/>
            <person name="Pisabarro A.G."/>
            <person name="Kuo A."/>
            <person name="Tritt A."/>
            <person name="Lipzen A."/>
            <person name="He G."/>
            <person name="Yan M."/>
            <person name="Ng V."/>
            <person name="Cullen D."/>
            <person name="Martin F."/>
            <person name="Rosso M.-N."/>
            <person name="Henrissat B."/>
            <person name="Hibbett D."/>
            <person name="Martinez A.T."/>
            <person name="Grigoriev I.V."/>
        </authorList>
    </citation>
    <scope>NUCLEOTIDE SEQUENCE</scope>
    <source>
        <strain evidence="2">AH 44721</strain>
    </source>
</reference>
<dbReference type="PANTHER" id="PTHR44167">
    <property type="entry name" value="OVARIAN-SPECIFIC SERINE/THREONINE-PROTEIN KINASE LOK-RELATED"/>
    <property type="match status" value="1"/>
</dbReference>
<evidence type="ECO:0000313" key="3">
    <source>
        <dbReference type="Proteomes" id="UP000724874"/>
    </source>
</evidence>
<feature type="domain" description="Protein kinase" evidence="1">
    <location>
        <begin position="17"/>
        <end position="364"/>
    </location>
</feature>
<dbReference type="PROSITE" id="PS50011">
    <property type="entry name" value="PROTEIN_KINASE_DOM"/>
    <property type="match status" value="1"/>
</dbReference>
<evidence type="ECO:0000259" key="1">
    <source>
        <dbReference type="PROSITE" id="PS50011"/>
    </source>
</evidence>
<dbReference type="GO" id="GO:0044773">
    <property type="term" value="P:mitotic DNA damage checkpoint signaling"/>
    <property type="evidence" value="ECO:0007669"/>
    <property type="project" value="TreeGrafter"/>
</dbReference>
<proteinExistence type="predicted"/>
<dbReference type="GO" id="GO:0005634">
    <property type="term" value="C:nucleus"/>
    <property type="evidence" value="ECO:0007669"/>
    <property type="project" value="TreeGrafter"/>
</dbReference>
<dbReference type="SUPFAM" id="SSF56112">
    <property type="entry name" value="Protein kinase-like (PK-like)"/>
    <property type="match status" value="1"/>
</dbReference>
<keyword evidence="3" id="KW-1185">Reference proteome</keyword>
<dbReference type="GO" id="GO:0005524">
    <property type="term" value="F:ATP binding"/>
    <property type="evidence" value="ECO:0007669"/>
    <property type="project" value="InterPro"/>
</dbReference>
<sequence length="416" mass="49324">MVSSLQLTFTFRKDRDIDETEVVARRKFWNSVETRNWFKDHGYTLYERVMDDYKSEMSSRFVPRLPYEEFQEANYPYAYHDAERVTEEIKPLAVSDFQGKVAFAQDLQNHHIAIKIVPVGTDEYRILSFLNGQSLDVLKEHCIMPIFELLPIEGFWLPIMPRWGTSIHYPALNRMHEVLDIMHSMLKALAFLHANNISHGDIKLSNIAVNHFADFTLYIGNNVRPALREKRLLSYAMFDFDYSTMLSPEMDRMSCRLPYQHSWGSFNRTMDTAQGEFYFNPFVLDVGAMGVEFCSEFQHLCGQVPFLAPLLDKMTTRNLENRFTASEGLQFFEDMYSHLTEAEIQQTIGRRFRTNFYYKYDRWVLVPPDFAKKWASYKEPPIPWTMQVIRYLCRRTWIYHVVAHVRWFFSKFIYSG</sequence>
<dbReference type="PANTHER" id="PTHR44167:SF24">
    <property type="entry name" value="SERINE_THREONINE-PROTEIN KINASE CHK2"/>
    <property type="match status" value="1"/>
</dbReference>
<name>A0A9P5NJQ9_GYMJU</name>
<evidence type="ECO:0000313" key="2">
    <source>
        <dbReference type="EMBL" id="KAF8899501.1"/>
    </source>
</evidence>
<dbReference type="InterPro" id="IPR011009">
    <property type="entry name" value="Kinase-like_dom_sf"/>
</dbReference>
<dbReference type="SMART" id="SM00220">
    <property type="entry name" value="S_TKc"/>
    <property type="match status" value="1"/>
</dbReference>
<organism evidence="2 3">
    <name type="scientific">Gymnopilus junonius</name>
    <name type="common">Spectacular rustgill mushroom</name>
    <name type="synonym">Gymnopilus spectabilis subsp. junonius</name>
    <dbReference type="NCBI Taxonomy" id="109634"/>
    <lineage>
        <taxon>Eukaryota</taxon>
        <taxon>Fungi</taxon>
        <taxon>Dikarya</taxon>
        <taxon>Basidiomycota</taxon>
        <taxon>Agaricomycotina</taxon>
        <taxon>Agaricomycetes</taxon>
        <taxon>Agaricomycetidae</taxon>
        <taxon>Agaricales</taxon>
        <taxon>Agaricineae</taxon>
        <taxon>Hymenogastraceae</taxon>
        <taxon>Gymnopilus</taxon>
    </lineage>
</organism>
<dbReference type="Proteomes" id="UP000724874">
    <property type="component" value="Unassembled WGS sequence"/>
</dbReference>
<dbReference type="AlphaFoldDB" id="A0A9P5NJQ9"/>
<protein>
    <recommendedName>
        <fullName evidence="1">Protein kinase domain-containing protein</fullName>
    </recommendedName>
</protein>
<accession>A0A9P5NJQ9</accession>
<dbReference type="InterPro" id="IPR000719">
    <property type="entry name" value="Prot_kinase_dom"/>
</dbReference>
<dbReference type="EMBL" id="JADNYJ010000053">
    <property type="protein sequence ID" value="KAF8899501.1"/>
    <property type="molecule type" value="Genomic_DNA"/>
</dbReference>
<comment type="caution">
    <text evidence="2">The sequence shown here is derived from an EMBL/GenBank/DDBJ whole genome shotgun (WGS) entry which is preliminary data.</text>
</comment>
<dbReference type="Gene3D" id="1.10.510.10">
    <property type="entry name" value="Transferase(Phosphotransferase) domain 1"/>
    <property type="match status" value="1"/>
</dbReference>
<gene>
    <name evidence="2" type="ORF">CPB84DRAFT_1142310</name>
</gene>